<gene>
    <name evidence="10" type="primary">LOC110778099</name>
</gene>
<keyword evidence="9" id="KW-1185">Reference proteome</keyword>
<feature type="transmembrane region" description="Helical" evidence="7">
    <location>
        <begin position="176"/>
        <end position="195"/>
    </location>
</feature>
<keyword evidence="3 7" id="KW-0812">Transmembrane</keyword>
<evidence type="ECO:0000256" key="2">
    <source>
        <dbReference type="ARBA" id="ARBA00007635"/>
    </source>
</evidence>
<sequence length="411" mass="44657">MACTTPLSSTHYHVPSPSKSHNFKPKFHNPIQFRTTLSTKPSSNISNIETKSSRIRVFVRRTKSTETDDVSEQSEFQQSEIECIGTGTEVECIINENSERSEEELGFDLGLVGNLWEWAVLISPFFFWGTAMVAMKEVLPKVGPFFIASFRLIPAGLLLIGFAASKGRRLPSGFNAWFSISLFALVDATCFQGFLAEGLLRTSAGLGSVIIDSQPLTVAVLAALFFGESIGYVGAAGLVLGVVGLLLLELPVIATDGTDFSLWGSGEWWMLLSAQSMAIGTVMVRWVSKFSDPVMATGWHMLLGGIPLVALSVLNNDPAFNGGLNELSATDLSALFYTSIFGSAISYGVFFYNATRGSLTKLSSLTFLTPMFASIFGFLYLGESFSNVQLFGAFITLLAIYLVNYKQSTVE</sequence>
<feature type="transmembrane region" description="Helical" evidence="7">
    <location>
        <begin position="216"/>
        <end position="248"/>
    </location>
</feature>
<dbReference type="OrthoDB" id="1917929at2759"/>
<reference evidence="9" key="1">
    <citation type="journal article" date="2021" name="Nat. Commun.">
        <title>Genomic analyses provide insights into spinach domestication and the genetic basis of agronomic traits.</title>
        <authorList>
            <person name="Cai X."/>
            <person name="Sun X."/>
            <person name="Xu C."/>
            <person name="Sun H."/>
            <person name="Wang X."/>
            <person name="Ge C."/>
            <person name="Zhang Z."/>
            <person name="Wang Q."/>
            <person name="Fei Z."/>
            <person name="Jiao C."/>
            <person name="Wang Q."/>
        </authorList>
    </citation>
    <scope>NUCLEOTIDE SEQUENCE [LARGE SCALE GENOMIC DNA]</scope>
    <source>
        <strain evidence="9">cv. Varoflay</strain>
    </source>
</reference>
<dbReference type="InterPro" id="IPR000620">
    <property type="entry name" value="EamA_dom"/>
</dbReference>
<dbReference type="InterPro" id="IPR037185">
    <property type="entry name" value="EmrE-like"/>
</dbReference>
<dbReference type="GO" id="GO:0016020">
    <property type="term" value="C:membrane"/>
    <property type="evidence" value="ECO:0007669"/>
    <property type="project" value="UniProtKB-SubCell"/>
</dbReference>
<feature type="transmembrane region" description="Helical" evidence="7">
    <location>
        <begin position="388"/>
        <end position="405"/>
    </location>
</feature>
<feature type="transmembrane region" description="Helical" evidence="7">
    <location>
        <begin position="268"/>
        <end position="287"/>
    </location>
</feature>
<evidence type="ECO:0000256" key="3">
    <source>
        <dbReference type="ARBA" id="ARBA00022692"/>
    </source>
</evidence>
<dbReference type="KEGG" id="soe:110778099"/>
<dbReference type="Proteomes" id="UP000813463">
    <property type="component" value="Chromosome 4"/>
</dbReference>
<organism evidence="9 10">
    <name type="scientific">Spinacia oleracea</name>
    <name type="common">Spinach</name>
    <dbReference type="NCBI Taxonomy" id="3562"/>
    <lineage>
        <taxon>Eukaryota</taxon>
        <taxon>Viridiplantae</taxon>
        <taxon>Streptophyta</taxon>
        <taxon>Embryophyta</taxon>
        <taxon>Tracheophyta</taxon>
        <taxon>Spermatophyta</taxon>
        <taxon>Magnoliopsida</taxon>
        <taxon>eudicotyledons</taxon>
        <taxon>Gunneridae</taxon>
        <taxon>Pentapetalae</taxon>
        <taxon>Caryophyllales</taxon>
        <taxon>Chenopodiaceae</taxon>
        <taxon>Chenopodioideae</taxon>
        <taxon>Anserineae</taxon>
        <taxon>Spinacia</taxon>
    </lineage>
</organism>
<evidence type="ECO:0000259" key="8">
    <source>
        <dbReference type="Pfam" id="PF00892"/>
    </source>
</evidence>
<dbReference type="RefSeq" id="XP_021838350.1">
    <property type="nucleotide sequence ID" value="XM_021982658.2"/>
</dbReference>
<dbReference type="PANTHER" id="PTHR32322">
    <property type="entry name" value="INNER MEMBRANE TRANSPORTER"/>
    <property type="match status" value="1"/>
</dbReference>
<dbReference type="AlphaFoldDB" id="A0A9R0JL65"/>
<accession>A0A9R0JL65</accession>
<protein>
    <submittedName>
        <fullName evidence="10">WAT1-related protein At3g02690, chloroplastic</fullName>
    </submittedName>
</protein>
<dbReference type="GO" id="GO:0009507">
    <property type="term" value="C:chloroplast"/>
    <property type="evidence" value="ECO:0007669"/>
    <property type="project" value="TreeGrafter"/>
</dbReference>
<proteinExistence type="inferred from homology"/>
<dbReference type="SUPFAM" id="SSF103481">
    <property type="entry name" value="Multidrug resistance efflux transporter EmrE"/>
    <property type="match status" value="2"/>
</dbReference>
<feature type="domain" description="EamA" evidence="8">
    <location>
        <begin position="265"/>
        <end position="404"/>
    </location>
</feature>
<keyword evidence="4 7" id="KW-1133">Transmembrane helix</keyword>
<feature type="transmembrane region" description="Helical" evidence="7">
    <location>
        <begin position="334"/>
        <end position="352"/>
    </location>
</feature>
<dbReference type="InterPro" id="IPR050638">
    <property type="entry name" value="AA-Vitamin_Transporters"/>
</dbReference>
<feature type="transmembrane region" description="Helical" evidence="7">
    <location>
        <begin position="364"/>
        <end position="382"/>
    </location>
</feature>
<dbReference type="GeneID" id="110778099"/>
<reference evidence="10" key="2">
    <citation type="submission" date="2025-08" db="UniProtKB">
        <authorList>
            <consortium name="RefSeq"/>
        </authorList>
    </citation>
    <scope>IDENTIFICATION</scope>
    <source>
        <tissue evidence="10">Leaf</tissue>
    </source>
</reference>
<dbReference type="Pfam" id="PF00892">
    <property type="entry name" value="EamA"/>
    <property type="match status" value="2"/>
</dbReference>
<name>A0A9R0JL65_SPIOL</name>
<feature type="region of interest" description="Disordered" evidence="6">
    <location>
        <begin position="1"/>
        <end position="25"/>
    </location>
</feature>
<evidence type="ECO:0000256" key="4">
    <source>
        <dbReference type="ARBA" id="ARBA00022989"/>
    </source>
</evidence>
<comment type="similarity">
    <text evidence="2">Belongs to the drug/metabolite transporter (DMT) superfamily. Plant drug/metabolite exporter (P-DME) (TC 2.A.7.4) family.</text>
</comment>
<comment type="subcellular location">
    <subcellularLocation>
        <location evidence="1">Membrane</location>
        <topology evidence="1">Multi-pass membrane protein</topology>
    </subcellularLocation>
</comment>
<feature type="domain" description="EamA" evidence="8">
    <location>
        <begin position="121"/>
        <end position="248"/>
    </location>
</feature>
<evidence type="ECO:0000256" key="6">
    <source>
        <dbReference type="SAM" id="MobiDB-lite"/>
    </source>
</evidence>
<evidence type="ECO:0000256" key="5">
    <source>
        <dbReference type="ARBA" id="ARBA00023136"/>
    </source>
</evidence>
<keyword evidence="5 7" id="KW-0472">Membrane</keyword>
<dbReference type="PANTHER" id="PTHR32322:SF2">
    <property type="entry name" value="EAMA DOMAIN-CONTAINING PROTEIN"/>
    <property type="match status" value="1"/>
</dbReference>
<feature type="transmembrane region" description="Helical" evidence="7">
    <location>
        <begin position="142"/>
        <end position="164"/>
    </location>
</feature>
<feature type="transmembrane region" description="Helical" evidence="7">
    <location>
        <begin position="294"/>
        <end position="314"/>
    </location>
</feature>
<feature type="transmembrane region" description="Helical" evidence="7">
    <location>
        <begin position="115"/>
        <end position="135"/>
    </location>
</feature>
<evidence type="ECO:0000256" key="7">
    <source>
        <dbReference type="SAM" id="Phobius"/>
    </source>
</evidence>
<evidence type="ECO:0000313" key="10">
    <source>
        <dbReference type="RefSeq" id="XP_021838350.1"/>
    </source>
</evidence>
<evidence type="ECO:0000256" key="1">
    <source>
        <dbReference type="ARBA" id="ARBA00004141"/>
    </source>
</evidence>
<evidence type="ECO:0000313" key="9">
    <source>
        <dbReference type="Proteomes" id="UP000813463"/>
    </source>
</evidence>
<feature type="compositionally biased region" description="Polar residues" evidence="6">
    <location>
        <begin position="1"/>
        <end position="11"/>
    </location>
</feature>